<dbReference type="PANTHER" id="PTHR45772">
    <property type="entry name" value="CONSERVED COMPONENT OF ABC TRANSPORTER FOR NATURAL AMINO ACIDS-RELATED"/>
    <property type="match status" value="1"/>
</dbReference>
<name>A0A382ZGQ2_9ZZZZ</name>
<dbReference type="AlphaFoldDB" id="A0A382ZGQ2"/>
<dbReference type="Pfam" id="PF00005">
    <property type="entry name" value="ABC_tran"/>
    <property type="match status" value="1"/>
</dbReference>
<reference evidence="5" key="1">
    <citation type="submission" date="2018-05" db="EMBL/GenBank/DDBJ databases">
        <authorList>
            <person name="Lanie J.A."/>
            <person name="Ng W.-L."/>
            <person name="Kazmierczak K.M."/>
            <person name="Andrzejewski T.M."/>
            <person name="Davidsen T.M."/>
            <person name="Wayne K.J."/>
            <person name="Tettelin H."/>
            <person name="Glass J.I."/>
            <person name="Rusch D."/>
            <person name="Podicherti R."/>
            <person name="Tsui H.-C.T."/>
            <person name="Winkler M.E."/>
        </authorList>
    </citation>
    <scope>NUCLEOTIDE SEQUENCE</scope>
</reference>
<feature type="non-terminal residue" evidence="5">
    <location>
        <position position="98"/>
    </location>
</feature>
<dbReference type="InterPro" id="IPR027417">
    <property type="entry name" value="P-loop_NTPase"/>
</dbReference>
<protein>
    <recommendedName>
        <fullName evidence="4">ABC transporter domain-containing protein</fullName>
    </recommendedName>
</protein>
<feature type="domain" description="ABC transporter" evidence="4">
    <location>
        <begin position="28"/>
        <end position="95"/>
    </location>
</feature>
<evidence type="ECO:0000259" key="4">
    <source>
        <dbReference type="Pfam" id="PF00005"/>
    </source>
</evidence>
<dbReference type="Gene3D" id="3.40.50.300">
    <property type="entry name" value="P-loop containing nucleotide triphosphate hydrolases"/>
    <property type="match status" value="1"/>
</dbReference>
<evidence type="ECO:0000256" key="2">
    <source>
        <dbReference type="ARBA" id="ARBA00022741"/>
    </source>
</evidence>
<sequence>VSGDNKGVGGVLLQVNNISLKFGAVQALSDISFKVLEHEILAIIGPNGAGKSSMLNVINGFYTANEGDIVYKGVSRPKMVPAEVARDGVARTFQNIAL</sequence>
<keyword evidence="2" id="KW-0547">Nucleotide-binding</keyword>
<evidence type="ECO:0000313" key="5">
    <source>
        <dbReference type="EMBL" id="SVD94652.1"/>
    </source>
</evidence>
<keyword evidence="1" id="KW-0813">Transport</keyword>
<dbReference type="PANTHER" id="PTHR45772:SF1">
    <property type="entry name" value="ABC TRANSPORTER ATP-BINDING PROTEIN"/>
    <property type="match status" value="1"/>
</dbReference>
<evidence type="ECO:0000256" key="3">
    <source>
        <dbReference type="ARBA" id="ARBA00022840"/>
    </source>
</evidence>
<accession>A0A382ZGQ2</accession>
<dbReference type="GO" id="GO:0005886">
    <property type="term" value="C:plasma membrane"/>
    <property type="evidence" value="ECO:0007669"/>
    <property type="project" value="TreeGrafter"/>
</dbReference>
<feature type="non-terminal residue" evidence="5">
    <location>
        <position position="1"/>
    </location>
</feature>
<organism evidence="5">
    <name type="scientific">marine metagenome</name>
    <dbReference type="NCBI Taxonomy" id="408172"/>
    <lineage>
        <taxon>unclassified sequences</taxon>
        <taxon>metagenomes</taxon>
        <taxon>ecological metagenomes</taxon>
    </lineage>
</organism>
<dbReference type="InterPro" id="IPR051120">
    <property type="entry name" value="ABC_AA/LPS_Transport"/>
</dbReference>
<dbReference type="GO" id="GO:0016887">
    <property type="term" value="F:ATP hydrolysis activity"/>
    <property type="evidence" value="ECO:0007669"/>
    <property type="project" value="InterPro"/>
</dbReference>
<proteinExistence type="predicted"/>
<dbReference type="SUPFAM" id="SSF52540">
    <property type="entry name" value="P-loop containing nucleoside triphosphate hydrolases"/>
    <property type="match status" value="1"/>
</dbReference>
<keyword evidence="3" id="KW-0067">ATP-binding</keyword>
<dbReference type="EMBL" id="UINC01183751">
    <property type="protein sequence ID" value="SVD94652.1"/>
    <property type="molecule type" value="Genomic_DNA"/>
</dbReference>
<dbReference type="GO" id="GO:0005524">
    <property type="term" value="F:ATP binding"/>
    <property type="evidence" value="ECO:0007669"/>
    <property type="project" value="UniProtKB-KW"/>
</dbReference>
<gene>
    <name evidence="5" type="ORF">METZ01_LOCUS447506</name>
</gene>
<evidence type="ECO:0000256" key="1">
    <source>
        <dbReference type="ARBA" id="ARBA00022448"/>
    </source>
</evidence>
<dbReference type="InterPro" id="IPR003439">
    <property type="entry name" value="ABC_transporter-like_ATP-bd"/>
</dbReference>